<proteinExistence type="predicted"/>
<dbReference type="InterPro" id="IPR018389">
    <property type="entry name" value="DctP_fam"/>
</dbReference>
<evidence type="ECO:0000313" key="3">
    <source>
        <dbReference type="EMBL" id="MBM6913270.1"/>
    </source>
</evidence>
<dbReference type="CDD" id="cd13603">
    <property type="entry name" value="PBP2_TRAP_Siap_TeaA_like"/>
    <property type="match status" value="1"/>
</dbReference>
<name>A0ABS2GIX6_9FIRM</name>
<organism evidence="3 4">
    <name type="scientific">Veillonella magna</name>
    <dbReference type="NCBI Taxonomy" id="464322"/>
    <lineage>
        <taxon>Bacteria</taxon>
        <taxon>Bacillati</taxon>
        <taxon>Bacillota</taxon>
        <taxon>Negativicutes</taxon>
        <taxon>Veillonellales</taxon>
        <taxon>Veillonellaceae</taxon>
        <taxon>Veillonella</taxon>
    </lineage>
</organism>
<sequence length="337" mass="36912">MKKFLKVAILMTLTGTLLVGCGGPGDQKAGAGKDTTIKIGHVEPENRSTHQALVHFKETVEKDTKGSVKVEIYPNGALGGDVQLTEAVATGSLDAALPSTSVLTAYADDFGVLDMPYLFTSSEAAFNAMDGEVGDYFTKKLAEKGLVNLGYTYNGPRSTTTNVRPIAKPADLQGIKMRVMESPIFIDYYKTLGANPTPMSFTEVYTGLQQGTVDAEENPPSLILANKFFEVQKYLSLDEHTHNFLAFIMNKGKFDSLSKEQQDALVKAAKAYVKEQRDMELKDNGEAIKKLQEAGMQVNSLTAEEKAAFRTALSSMYDTYRNKFGNDIFAKAEKYNK</sequence>
<dbReference type="PIRSF" id="PIRSF006470">
    <property type="entry name" value="DctB"/>
    <property type="match status" value="1"/>
</dbReference>
<feature type="signal peptide" evidence="2">
    <location>
        <begin position="1"/>
        <end position="19"/>
    </location>
</feature>
<evidence type="ECO:0000256" key="1">
    <source>
        <dbReference type="ARBA" id="ARBA00022729"/>
    </source>
</evidence>
<reference evidence="3 4" key="1">
    <citation type="journal article" date="2021" name="Sci. Rep.">
        <title>The distribution of antibiotic resistance genes in chicken gut microbiota commensals.</title>
        <authorList>
            <person name="Juricova H."/>
            <person name="Matiasovicova J."/>
            <person name="Kubasova T."/>
            <person name="Cejkova D."/>
            <person name="Rychlik I."/>
        </authorList>
    </citation>
    <scope>NUCLEOTIDE SEQUENCE [LARGE SCALE GENOMIC DNA]</scope>
    <source>
        <strain evidence="3 4">An537</strain>
    </source>
</reference>
<feature type="chain" id="PRO_5047525932" evidence="2">
    <location>
        <begin position="20"/>
        <end position="337"/>
    </location>
</feature>
<evidence type="ECO:0000313" key="4">
    <source>
        <dbReference type="Proteomes" id="UP000707138"/>
    </source>
</evidence>
<dbReference type="Gene3D" id="3.40.190.170">
    <property type="entry name" value="Bacterial extracellular solute-binding protein, family 7"/>
    <property type="match status" value="1"/>
</dbReference>
<comment type="caution">
    <text evidence="3">The sequence shown here is derived from an EMBL/GenBank/DDBJ whole genome shotgun (WGS) entry which is preliminary data.</text>
</comment>
<dbReference type="PANTHER" id="PTHR33376:SF2">
    <property type="entry name" value="DICARBOXYLATE-BINDING PERIPLASMIC PROTEIN"/>
    <property type="match status" value="1"/>
</dbReference>
<dbReference type="PROSITE" id="PS51257">
    <property type="entry name" value="PROKAR_LIPOPROTEIN"/>
    <property type="match status" value="1"/>
</dbReference>
<dbReference type="NCBIfam" id="TIGR00787">
    <property type="entry name" value="dctP"/>
    <property type="match status" value="1"/>
</dbReference>
<dbReference type="InterPro" id="IPR038404">
    <property type="entry name" value="TRAP_DctP_sf"/>
</dbReference>
<evidence type="ECO:0000256" key="2">
    <source>
        <dbReference type="SAM" id="SignalP"/>
    </source>
</evidence>
<dbReference type="Pfam" id="PF03480">
    <property type="entry name" value="DctP"/>
    <property type="match status" value="1"/>
</dbReference>
<gene>
    <name evidence="3" type="ORF">H6A01_08050</name>
</gene>
<dbReference type="Proteomes" id="UP000707138">
    <property type="component" value="Unassembled WGS sequence"/>
</dbReference>
<keyword evidence="1 2" id="KW-0732">Signal</keyword>
<dbReference type="NCBIfam" id="NF037995">
    <property type="entry name" value="TRAP_S1"/>
    <property type="match status" value="1"/>
</dbReference>
<keyword evidence="4" id="KW-1185">Reference proteome</keyword>
<protein>
    <submittedName>
        <fullName evidence="3">TRAP transporter substrate-binding protein</fullName>
    </submittedName>
</protein>
<dbReference type="RefSeq" id="WP_205088223.1">
    <property type="nucleotide sequence ID" value="NZ_JACJLA010000016.1"/>
</dbReference>
<accession>A0ABS2GIX6</accession>
<dbReference type="InterPro" id="IPR004682">
    <property type="entry name" value="TRAP_DctP"/>
</dbReference>
<dbReference type="EMBL" id="JACJLA010000016">
    <property type="protein sequence ID" value="MBM6913270.1"/>
    <property type="molecule type" value="Genomic_DNA"/>
</dbReference>
<dbReference type="PANTHER" id="PTHR33376">
    <property type="match status" value="1"/>
</dbReference>